<dbReference type="AlphaFoldDB" id="A0A9Q0R3K7"/>
<reference evidence="2" key="1">
    <citation type="journal article" date="2023" name="Plant J.">
        <title>The genome of the king protea, Protea cynaroides.</title>
        <authorList>
            <person name="Chang J."/>
            <person name="Duong T.A."/>
            <person name="Schoeman C."/>
            <person name="Ma X."/>
            <person name="Roodt D."/>
            <person name="Barker N."/>
            <person name="Li Z."/>
            <person name="Van de Peer Y."/>
            <person name="Mizrachi E."/>
        </authorList>
    </citation>
    <scope>NUCLEOTIDE SEQUENCE</scope>
    <source>
        <tissue evidence="2">Young leaves</tissue>
    </source>
</reference>
<sequence>MAEVLKGGIQRKTHKRAARQEFEDACLERSLPVLGEEDYDPEEPNLDDPEYQDLEEENVRRAMSANKQTLEIDEDRRMQMFRGASSCGHAAELQGRTQRRRRETVDLNPQPQIPPPFRRSQRGSGFGSSSQPPLLRHGPAVEILSSDPALFPRQEKR</sequence>
<feature type="region of interest" description="Disordered" evidence="1">
    <location>
        <begin position="86"/>
        <end position="157"/>
    </location>
</feature>
<proteinExistence type="predicted"/>
<accession>A0A9Q0R3K7</accession>
<feature type="compositionally biased region" description="Acidic residues" evidence="1">
    <location>
        <begin position="35"/>
        <end position="51"/>
    </location>
</feature>
<gene>
    <name evidence="2" type="ORF">NE237_032957</name>
</gene>
<name>A0A9Q0R3K7_9MAGN</name>
<organism evidence="2 3">
    <name type="scientific">Protea cynaroides</name>
    <dbReference type="NCBI Taxonomy" id="273540"/>
    <lineage>
        <taxon>Eukaryota</taxon>
        <taxon>Viridiplantae</taxon>
        <taxon>Streptophyta</taxon>
        <taxon>Embryophyta</taxon>
        <taxon>Tracheophyta</taxon>
        <taxon>Spermatophyta</taxon>
        <taxon>Magnoliopsida</taxon>
        <taxon>Proteales</taxon>
        <taxon>Proteaceae</taxon>
        <taxon>Protea</taxon>
    </lineage>
</organism>
<keyword evidence="3" id="KW-1185">Reference proteome</keyword>
<dbReference type="Proteomes" id="UP001141806">
    <property type="component" value="Unassembled WGS sequence"/>
</dbReference>
<protein>
    <submittedName>
        <fullName evidence="2">Uncharacterized protein</fullName>
    </submittedName>
</protein>
<feature type="region of interest" description="Disordered" evidence="1">
    <location>
        <begin position="32"/>
        <end position="51"/>
    </location>
</feature>
<comment type="caution">
    <text evidence="2">The sequence shown here is derived from an EMBL/GenBank/DDBJ whole genome shotgun (WGS) entry which is preliminary data.</text>
</comment>
<dbReference type="EMBL" id="JAMYWD010000001">
    <property type="protein sequence ID" value="KAJ4982120.1"/>
    <property type="molecule type" value="Genomic_DNA"/>
</dbReference>
<evidence type="ECO:0000313" key="2">
    <source>
        <dbReference type="EMBL" id="KAJ4982120.1"/>
    </source>
</evidence>
<evidence type="ECO:0000256" key="1">
    <source>
        <dbReference type="SAM" id="MobiDB-lite"/>
    </source>
</evidence>
<evidence type="ECO:0000313" key="3">
    <source>
        <dbReference type="Proteomes" id="UP001141806"/>
    </source>
</evidence>